<dbReference type="AlphaFoldDB" id="A0AAF3EV16"/>
<accession>A0AAF3EV16</accession>
<evidence type="ECO:0000313" key="2">
    <source>
        <dbReference type="WBParaSite" id="MBELARI_LOCUS17944"/>
    </source>
</evidence>
<dbReference type="WBParaSite" id="MBELARI_LOCUS17944">
    <property type="protein sequence ID" value="MBELARI_LOCUS17944"/>
    <property type="gene ID" value="MBELARI_LOCUS17944"/>
</dbReference>
<protein>
    <submittedName>
        <fullName evidence="2">Uncharacterized protein</fullName>
    </submittedName>
</protein>
<dbReference type="Proteomes" id="UP000887575">
    <property type="component" value="Unassembled WGS sequence"/>
</dbReference>
<name>A0AAF3EV16_9BILA</name>
<evidence type="ECO:0000313" key="1">
    <source>
        <dbReference type="Proteomes" id="UP000887575"/>
    </source>
</evidence>
<sequence length="71" mass="8622">MHYPEEFKQYAHPHSGTRIIVGYAGRYAPQEWPKWYSRTMMKWGGESRFTPYSPNDARYDGFVKEFSRQRR</sequence>
<proteinExistence type="predicted"/>
<organism evidence="1 2">
    <name type="scientific">Mesorhabditis belari</name>
    <dbReference type="NCBI Taxonomy" id="2138241"/>
    <lineage>
        <taxon>Eukaryota</taxon>
        <taxon>Metazoa</taxon>
        <taxon>Ecdysozoa</taxon>
        <taxon>Nematoda</taxon>
        <taxon>Chromadorea</taxon>
        <taxon>Rhabditida</taxon>
        <taxon>Rhabditina</taxon>
        <taxon>Rhabditomorpha</taxon>
        <taxon>Rhabditoidea</taxon>
        <taxon>Rhabditidae</taxon>
        <taxon>Mesorhabditinae</taxon>
        <taxon>Mesorhabditis</taxon>
    </lineage>
</organism>
<keyword evidence="1" id="KW-1185">Reference proteome</keyword>
<reference evidence="2" key="1">
    <citation type="submission" date="2024-02" db="UniProtKB">
        <authorList>
            <consortium name="WormBaseParasite"/>
        </authorList>
    </citation>
    <scope>IDENTIFICATION</scope>
</reference>